<keyword evidence="4 9" id="KW-0963">Cytoplasm</keyword>
<protein>
    <recommendedName>
        <fullName evidence="3 9">DNA replication and repair protein RecF</fullName>
    </recommendedName>
</protein>
<keyword evidence="7 9" id="KW-0067">ATP-binding</keyword>
<feature type="domain" description="RecF/RecN/SMC N-terminal" evidence="10">
    <location>
        <begin position="3"/>
        <end position="347"/>
    </location>
</feature>
<dbReference type="SUPFAM" id="SSF52540">
    <property type="entry name" value="P-loop containing nucleoside triphosphate hydrolases"/>
    <property type="match status" value="1"/>
</dbReference>
<sequence length="350" mass="40005">MLLHRLRLKNFRNYKDRSVEFAEGINYICGGNASGKTTLLEGLFFLTTGRSFRTHNISDLIRHGTDHFFLEITFEKSGVMQKLSCGYDGKTRTITHNETRYNRFTALLGILQGVVLTPEDNALVKGAPSIRRRYLDIAIAQVDPFYLRNLLRYQRAMLQRNRLLRDKEEQTIVAWEGEMAKAASFIIERRSEKLLELERQSADVYATLVPNQESIGVRYMASVGSEGAREVIEERMKEKLAQYRTREYKVGTTLSGPHKDDILITLDTMPARYYASEGQQRTCASALKFAEWRHLRDEAGCAPWMAIDDIGVSLDEARMGRLLEQVKLFQQVFVTAPDERAIAAAHTIKV</sequence>
<dbReference type="Gene3D" id="1.20.1050.90">
    <property type="entry name" value="RecF/RecN/SMC, N-terminal domain"/>
    <property type="match status" value="1"/>
</dbReference>
<evidence type="ECO:0000256" key="7">
    <source>
        <dbReference type="ARBA" id="ARBA00022840"/>
    </source>
</evidence>
<comment type="subcellular location">
    <subcellularLocation>
        <location evidence="1 9">Cytoplasm</location>
    </subcellularLocation>
</comment>
<dbReference type="EMBL" id="JAFITR010000170">
    <property type="protein sequence ID" value="MBN4067503.1"/>
    <property type="molecule type" value="Genomic_DNA"/>
</dbReference>
<evidence type="ECO:0000256" key="5">
    <source>
        <dbReference type="ARBA" id="ARBA00022705"/>
    </source>
</evidence>
<dbReference type="Proteomes" id="UP000722121">
    <property type="component" value="Unassembled WGS sequence"/>
</dbReference>
<evidence type="ECO:0000256" key="9">
    <source>
        <dbReference type="HAMAP-Rule" id="MF_00365"/>
    </source>
</evidence>
<evidence type="ECO:0000256" key="8">
    <source>
        <dbReference type="ARBA" id="ARBA00023125"/>
    </source>
</evidence>
<accession>A0ABS3ARY5</accession>
<dbReference type="InterPro" id="IPR018078">
    <property type="entry name" value="DNA-binding_RecF_CS"/>
</dbReference>
<proteinExistence type="inferred from homology"/>
<evidence type="ECO:0000313" key="11">
    <source>
        <dbReference type="EMBL" id="MBN4067503.1"/>
    </source>
</evidence>
<dbReference type="HAMAP" id="MF_00365">
    <property type="entry name" value="RecF"/>
    <property type="match status" value="1"/>
</dbReference>
<dbReference type="PROSITE" id="PS00617">
    <property type="entry name" value="RECF_1"/>
    <property type="match status" value="1"/>
</dbReference>
<dbReference type="PANTHER" id="PTHR32182:SF0">
    <property type="entry name" value="DNA REPLICATION AND REPAIR PROTEIN RECF"/>
    <property type="match status" value="1"/>
</dbReference>
<dbReference type="Gene3D" id="3.40.50.300">
    <property type="entry name" value="P-loop containing nucleotide triphosphate hydrolases"/>
    <property type="match status" value="1"/>
</dbReference>
<evidence type="ECO:0000256" key="4">
    <source>
        <dbReference type="ARBA" id="ARBA00022490"/>
    </source>
</evidence>
<keyword evidence="9" id="KW-0742">SOS response</keyword>
<evidence type="ECO:0000313" key="12">
    <source>
        <dbReference type="Proteomes" id="UP000722121"/>
    </source>
</evidence>
<keyword evidence="6 9" id="KW-0547">Nucleotide-binding</keyword>
<feature type="binding site" evidence="9">
    <location>
        <begin position="30"/>
        <end position="37"/>
    </location>
    <ligand>
        <name>ATP</name>
        <dbReference type="ChEBI" id="CHEBI:30616"/>
    </ligand>
</feature>
<dbReference type="InterPro" id="IPR003395">
    <property type="entry name" value="RecF/RecN/SMC_N"/>
</dbReference>
<dbReference type="PANTHER" id="PTHR32182">
    <property type="entry name" value="DNA REPLICATION AND REPAIR PROTEIN RECF"/>
    <property type="match status" value="1"/>
</dbReference>
<reference evidence="11 12" key="1">
    <citation type="submission" date="2021-02" db="EMBL/GenBank/DDBJ databases">
        <title>Activity-based single-cell genomes from oceanic crustal fluid captures similar information to metagenomic and metatranscriptomic surveys with orders of magnitude less sampling.</title>
        <authorList>
            <person name="D'Angelo T.S."/>
            <person name="Orcutt B.N."/>
        </authorList>
    </citation>
    <scope>NUCLEOTIDE SEQUENCE [LARGE SCALE GENOMIC DNA]</scope>
    <source>
        <strain evidence="11">AH-315-G07</strain>
    </source>
</reference>
<dbReference type="NCBIfam" id="TIGR00611">
    <property type="entry name" value="recf"/>
    <property type="match status" value="1"/>
</dbReference>
<comment type="caution">
    <text evidence="11">The sequence shown here is derived from an EMBL/GenBank/DDBJ whole genome shotgun (WGS) entry which is preliminary data.</text>
</comment>
<comment type="function">
    <text evidence="9">The RecF protein is involved in DNA metabolism; it is required for DNA replication and normal SOS inducibility. RecF binds preferentially to single-stranded, linear DNA. It also seems to bind ATP.</text>
</comment>
<gene>
    <name evidence="9" type="primary">recF</name>
    <name evidence="11" type="ORF">JYU14_05405</name>
</gene>
<keyword evidence="8 9" id="KW-0238">DNA-binding</keyword>
<dbReference type="InterPro" id="IPR027417">
    <property type="entry name" value="P-loop_NTPase"/>
</dbReference>
<name>A0ABS3ARY5_9BACT</name>
<evidence type="ECO:0000256" key="6">
    <source>
        <dbReference type="ARBA" id="ARBA00022741"/>
    </source>
</evidence>
<dbReference type="InterPro" id="IPR042174">
    <property type="entry name" value="RecF_2"/>
</dbReference>
<keyword evidence="5 9" id="KW-0235">DNA replication</keyword>
<evidence type="ECO:0000256" key="3">
    <source>
        <dbReference type="ARBA" id="ARBA00020170"/>
    </source>
</evidence>
<comment type="similarity">
    <text evidence="2 9">Belongs to the RecF family.</text>
</comment>
<keyword evidence="9" id="KW-0234">DNA repair</keyword>
<dbReference type="InterPro" id="IPR001238">
    <property type="entry name" value="DNA-binding_RecF"/>
</dbReference>
<evidence type="ECO:0000259" key="10">
    <source>
        <dbReference type="Pfam" id="PF02463"/>
    </source>
</evidence>
<organism evidence="11 12">
    <name type="scientific">Simkania negevensis</name>
    <dbReference type="NCBI Taxonomy" id="83561"/>
    <lineage>
        <taxon>Bacteria</taxon>
        <taxon>Pseudomonadati</taxon>
        <taxon>Chlamydiota</taxon>
        <taxon>Chlamydiia</taxon>
        <taxon>Parachlamydiales</taxon>
        <taxon>Simkaniaceae</taxon>
        <taxon>Simkania</taxon>
    </lineage>
</organism>
<keyword evidence="9" id="KW-0227">DNA damage</keyword>
<evidence type="ECO:0000256" key="1">
    <source>
        <dbReference type="ARBA" id="ARBA00004496"/>
    </source>
</evidence>
<keyword evidence="12" id="KW-1185">Reference proteome</keyword>
<evidence type="ECO:0000256" key="2">
    <source>
        <dbReference type="ARBA" id="ARBA00008016"/>
    </source>
</evidence>
<dbReference type="Pfam" id="PF02463">
    <property type="entry name" value="SMC_N"/>
    <property type="match status" value="1"/>
</dbReference>